<dbReference type="SUPFAM" id="SSF56672">
    <property type="entry name" value="DNA/RNA polymerases"/>
    <property type="match status" value="1"/>
</dbReference>
<evidence type="ECO:0000256" key="2">
    <source>
        <dbReference type="ARBA" id="ARBA00022679"/>
    </source>
</evidence>
<dbReference type="InterPro" id="IPR050240">
    <property type="entry name" value="DNA_pol_type-B"/>
</dbReference>
<dbReference type="InterPro" id="IPR023211">
    <property type="entry name" value="DNA_pol_palm_dom_sf"/>
</dbReference>
<dbReference type="GO" id="GO:0000166">
    <property type="term" value="F:nucleotide binding"/>
    <property type="evidence" value="ECO:0007669"/>
    <property type="project" value="InterPro"/>
</dbReference>
<feature type="domain" description="DNA-directed DNA polymerase family B multifunctional" evidence="8">
    <location>
        <begin position="375"/>
        <end position="726"/>
    </location>
</feature>
<dbReference type="PRINTS" id="PR00106">
    <property type="entry name" value="DNAPOLB"/>
</dbReference>
<keyword evidence="5 7" id="KW-0238">DNA-binding</keyword>
<dbReference type="Gene3D" id="3.90.1600.10">
    <property type="entry name" value="Palm domain of DNA polymerase"/>
    <property type="match status" value="2"/>
</dbReference>
<dbReference type="EC" id="2.7.7.7" evidence="7"/>
<dbReference type="FunFam" id="3.90.1600.10:FF:000030">
    <property type="entry name" value="DNA polymerase II"/>
    <property type="match status" value="1"/>
</dbReference>
<accession>A0A4V2EK65</accession>
<dbReference type="InterPro" id="IPR006133">
    <property type="entry name" value="DNA-dir_DNA_pol_B_exonuc"/>
</dbReference>
<keyword evidence="2 7" id="KW-0808">Transferase</keyword>
<dbReference type="CDD" id="cd05784">
    <property type="entry name" value="DNA_polB_II_exo"/>
    <property type="match status" value="1"/>
</dbReference>
<dbReference type="PANTHER" id="PTHR10322:SF23">
    <property type="entry name" value="DNA POLYMERASE DELTA CATALYTIC SUBUNIT"/>
    <property type="match status" value="1"/>
</dbReference>
<dbReference type="Proteomes" id="UP000291338">
    <property type="component" value="Unassembled WGS sequence"/>
</dbReference>
<dbReference type="GO" id="GO:0009432">
    <property type="term" value="P:SOS response"/>
    <property type="evidence" value="ECO:0007669"/>
    <property type="project" value="TreeGrafter"/>
</dbReference>
<dbReference type="InterPro" id="IPR043502">
    <property type="entry name" value="DNA/RNA_pol_sf"/>
</dbReference>
<dbReference type="Gene3D" id="2.40.50.590">
    <property type="match status" value="1"/>
</dbReference>
<evidence type="ECO:0000313" key="11">
    <source>
        <dbReference type="Proteomes" id="UP000291338"/>
    </source>
</evidence>
<dbReference type="PROSITE" id="PS00116">
    <property type="entry name" value="DNA_POLYMERASE_B"/>
    <property type="match status" value="1"/>
</dbReference>
<dbReference type="PANTHER" id="PTHR10322">
    <property type="entry name" value="DNA POLYMERASE CATALYTIC SUBUNIT"/>
    <property type="match status" value="1"/>
</dbReference>
<gene>
    <name evidence="10" type="ORF">C1E23_01790</name>
</gene>
<dbReference type="SMART" id="SM00486">
    <property type="entry name" value="POLBc"/>
    <property type="match status" value="1"/>
</dbReference>
<dbReference type="GO" id="GO:0008296">
    <property type="term" value="F:3'-5'-DNA exonuclease activity"/>
    <property type="evidence" value="ECO:0007669"/>
    <property type="project" value="TreeGrafter"/>
</dbReference>
<reference evidence="10 11" key="1">
    <citation type="submission" date="2018-01" db="EMBL/GenBank/DDBJ databases">
        <title>Co-occurrence of chitin degradation, pigmentation and bioactivity in marine Pseudoalteromonas.</title>
        <authorList>
            <person name="Paulsen S."/>
            <person name="Gram L."/>
            <person name="Machado H."/>
        </authorList>
    </citation>
    <scope>NUCLEOTIDE SEQUENCE [LARGE SCALE GENOMIC DNA]</scope>
    <source>
        <strain evidence="10 11">S3898</strain>
    </source>
</reference>
<dbReference type="AlphaFoldDB" id="A0A4V2EK65"/>
<comment type="similarity">
    <text evidence="1 7">Belongs to the DNA polymerase type-B family.</text>
</comment>
<keyword evidence="4 7" id="KW-0239">DNA-directed DNA polymerase</keyword>
<dbReference type="GO" id="GO:0045004">
    <property type="term" value="P:DNA replication proofreading"/>
    <property type="evidence" value="ECO:0007669"/>
    <property type="project" value="TreeGrafter"/>
</dbReference>
<evidence type="ECO:0000259" key="8">
    <source>
        <dbReference type="Pfam" id="PF00136"/>
    </source>
</evidence>
<keyword evidence="7" id="KW-0235">DNA replication</keyword>
<sequence>MAQAVYEGFILSRQQFNQQGKLCLCYWLMTPQGPAKVIIPDQQSVFFIRQSDVAQAKSLINEHGLQCHIKPLSLKHFDDELVAACYFSSNQHLFQAKQHFSQHMRLYEDDIRHCDRYLMERFIKGGVWVSGKVKQRNGYIEITDAKLKENPDYKPTLSMLSLDIECNGQGVLFSVGLVSEHYKSVIMIGAPQQTEQSIIWVEDEIELLQVLMQQMRAIDPDVIVGWNVIEFDFVVLAERAEALGIDLCLGRDYASIDIYKGNYVRVLISGRVIIDGIDTMKNATYHFPSFSLANVASEILSEQKLIQQDNRLSEIIRQFNEDKLALAAYNLQDCMLVMSIFKKLNLLEFAIVRTQMTGLELEKMGGSVAAFINLYLPLLHRSGYIAPNLAEHGVSFESPGGYVMESKPGLYKNVLVLDFKSLYPSIIRTFFIDPLGLIKGLENQKLALEGFNGGYFSKTAHHLPKLVEQLSEKRQNAKEQGDAMLSQAIKIIMNSLYGVLGSKGCRFYDPRLSSSITLRGHQIMQTTRKWLESWGYEVIYGDTDSTFVALSEELKAEQSHEIGKALQRKINQTWFLECEKHYGIKSHLEIEFETHYSPFFMPTIRGQETGSKKRYVGRVEKDGLSELVFKGMETVRSDWTEIAKLFQKELVETLFAGGDLEAVAQKYIKKVLSGEVDHLLVYRKRLGKSVEQYTKSIPPHVKAIKNTGQAELSLYSKGAIVNYYISHLGPSLFSLSNSSADFDYQHYIDKQIKPILLMFTANKSSFELCNQKELFS</sequence>
<comment type="catalytic activity">
    <reaction evidence="6 7">
        <text>DNA(n) + a 2'-deoxyribonucleoside 5'-triphosphate = DNA(n+1) + diphosphate</text>
        <dbReference type="Rhea" id="RHEA:22508"/>
        <dbReference type="Rhea" id="RHEA-COMP:17339"/>
        <dbReference type="Rhea" id="RHEA-COMP:17340"/>
        <dbReference type="ChEBI" id="CHEBI:33019"/>
        <dbReference type="ChEBI" id="CHEBI:61560"/>
        <dbReference type="ChEBI" id="CHEBI:173112"/>
        <dbReference type="EC" id="2.7.7.7"/>
    </reaction>
</comment>
<dbReference type="SUPFAM" id="SSF53098">
    <property type="entry name" value="Ribonuclease H-like"/>
    <property type="match status" value="1"/>
</dbReference>
<dbReference type="InterPro" id="IPR017964">
    <property type="entry name" value="DNA-dir_DNA_pol_B_CS"/>
</dbReference>
<evidence type="ECO:0000256" key="1">
    <source>
        <dbReference type="ARBA" id="ARBA00005755"/>
    </source>
</evidence>
<evidence type="ECO:0000256" key="7">
    <source>
        <dbReference type="RuleBase" id="RU000442"/>
    </source>
</evidence>
<evidence type="ECO:0000256" key="5">
    <source>
        <dbReference type="ARBA" id="ARBA00023125"/>
    </source>
</evidence>
<protein>
    <recommendedName>
        <fullName evidence="7">DNA polymerase</fullName>
        <ecNumber evidence="7">2.7.7.7</ecNumber>
    </recommendedName>
</protein>
<keyword evidence="3 7" id="KW-0548">Nucleotidyltransferase</keyword>
<evidence type="ECO:0000259" key="9">
    <source>
        <dbReference type="Pfam" id="PF03104"/>
    </source>
</evidence>
<evidence type="ECO:0000256" key="3">
    <source>
        <dbReference type="ARBA" id="ARBA00022695"/>
    </source>
</evidence>
<dbReference type="RefSeq" id="WP_130253935.1">
    <property type="nucleotide sequence ID" value="NZ_PPSX01000009.1"/>
</dbReference>
<dbReference type="InterPro" id="IPR006134">
    <property type="entry name" value="DNA-dir_DNA_pol_B_multi_dom"/>
</dbReference>
<organism evidence="10 11">
    <name type="scientific">Pseudoalteromonas phenolica</name>
    <dbReference type="NCBI Taxonomy" id="161398"/>
    <lineage>
        <taxon>Bacteria</taxon>
        <taxon>Pseudomonadati</taxon>
        <taxon>Pseudomonadota</taxon>
        <taxon>Gammaproteobacteria</taxon>
        <taxon>Alteromonadales</taxon>
        <taxon>Pseudoalteromonadaceae</taxon>
        <taxon>Pseudoalteromonas</taxon>
    </lineage>
</organism>
<evidence type="ECO:0000256" key="4">
    <source>
        <dbReference type="ARBA" id="ARBA00022932"/>
    </source>
</evidence>
<dbReference type="InterPro" id="IPR042087">
    <property type="entry name" value="DNA_pol_B_thumb"/>
</dbReference>
<feature type="domain" description="DNA-directed DNA polymerase family B exonuclease" evidence="9">
    <location>
        <begin position="105"/>
        <end position="295"/>
    </location>
</feature>
<dbReference type="Pfam" id="PF03104">
    <property type="entry name" value="DNA_pol_B_exo1"/>
    <property type="match status" value="1"/>
</dbReference>
<comment type="caution">
    <text evidence="10">The sequence shown here is derived from an EMBL/GenBank/DDBJ whole genome shotgun (WGS) entry which is preliminary data.</text>
</comment>
<dbReference type="NCBIfam" id="NF004421">
    <property type="entry name" value="PRK05762.1-2"/>
    <property type="match status" value="1"/>
</dbReference>
<dbReference type="Gene3D" id="3.30.420.10">
    <property type="entry name" value="Ribonuclease H-like superfamily/Ribonuclease H"/>
    <property type="match status" value="1"/>
</dbReference>
<dbReference type="GO" id="GO:0003677">
    <property type="term" value="F:DNA binding"/>
    <property type="evidence" value="ECO:0007669"/>
    <property type="project" value="UniProtKB-KW"/>
</dbReference>
<proteinExistence type="inferred from homology"/>
<dbReference type="InterPro" id="IPR036397">
    <property type="entry name" value="RNaseH_sf"/>
</dbReference>
<dbReference type="InterPro" id="IPR012337">
    <property type="entry name" value="RNaseH-like_sf"/>
</dbReference>
<evidence type="ECO:0000313" key="10">
    <source>
        <dbReference type="EMBL" id="RZQ54768.1"/>
    </source>
</evidence>
<dbReference type="InterPro" id="IPR006172">
    <property type="entry name" value="DNA-dir_DNA_pol_B"/>
</dbReference>
<dbReference type="Gene3D" id="1.10.132.60">
    <property type="entry name" value="DNA polymerase family B, C-terminal domain"/>
    <property type="match status" value="1"/>
</dbReference>
<dbReference type="CDD" id="cd05537">
    <property type="entry name" value="POLBc_Pol_II"/>
    <property type="match status" value="1"/>
</dbReference>
<dbReference type="GO" id="GO:0003887">
    <property type="term" value="F:DNA-directed DNA polymerase activity"/>
    <property type="evidence" value="ECO:0007669"/>
    <property type="project" value="UniProtKB-KW"/>
</dbReference>
<dbReference type="EMBL" id="PPSX01000009">
    <property type="protein sequence ID" value="RZQ54768.1"/>
    <property type="molecule type" value="Genomic_DNA"/>
</dbReference>
<evidence type="ECO:0000256" key="6">
    <source>
        <dbReference type="ARBA" id="ARBA00049244"/>
    </source>
</evidence>
<name>A0A4V2EK65_9GAMM</name>
<dbReference type="Pfam" id="PF00136">
    <property type="entry name" value="DNA_pol_B"/>
    <property type="match status" value="1"/>
</dbReference>